<dbReference type="Proteomes" id="UP001163321">
    <property type="component" value="Chromosome 6"/>
</dbReference>
<comment type="caution">
    <text evidence="1">The sequence shown here is derived from an EMBL/GenBank/DDBJ whole genome shotgun (WGS) entry which is preliminary data.</text>
</comment>
<reference evidence="1 2" key="1">
    <citation type="journal article" date="2022" name="bioRxiv">
        <title>The genome of the oomycete Peronosclerospora sorghi, a cosmopolitan pathogen of maize and sorghum, is inflated with dispersed pseudogenes.</title>
        <authorList>
            <person name="Fletcher K."/>
            <person name="Martin F."/>
            <person name="Isakeit T."/>
            <person name="Cavanaugh K."/>
            <person name="Magill C."/>
            <person name="Michelmore R."/>
        </authorList>
    </citation>
    <scope>NUCLEOTIDE SEQUENCE [LARGE SCALE GENOMIC DNA]</scope>
    <source>
        <strain evidence="1">P6</strain>
    </source>
</reference>
<dbReference type="EMBL" id="CM047585">
    <property type="protein sequence ID" value="KAI9909752.1"/>
    <property type="molecule type" value="Genomic_DNA"/>
</dbReference>
<keyword evidence="2" id="KW-1185">Reference proteome</keyword>
<accession>A0ACC0VTZ3</accession>
<gene>
    <name evidence="1" type="ORF">PsorP6_010964</name>
</gene>
<name>A0ACC0VTZ3_9STRA</name>
<evidence type="ECO:0000313" key="1">
    <source>
        <dbReference type="EMBL" id="KAI9909752.1"/>
    </source>
</evidence>
<evidence type="ECO:0000313" key="2">
    <source>
        <dbReference type="Proteomes" id="UP001163321"/>
    </source>
</evidence>
<protein>
    <submittedName>
        <fullName evidence="1">Uncharacterized protein</fullName>
    </submittedName>
</protein>
<proteinExistence type="predicted"/>
<organism evidence="1 2">
    <name type="scientific">Peronosclerospora sorghi</name>
    <dbReference type="NCBI Taxonomy" id="230839"/>
    <lineage>
        <taxon>Eukaryota</taxon>
        <taxon>Sar</taxon>
        <taxon>Stramenopiles</taxon>
        <taxon>Oomycota</taxon>
        <taxon>Peronosporomycetes</taxon>
        <taxon>Peronosporales</taxon>
        <taxon>Peronosporaceae</taxon>
        <taxon>Peronosclerospora</taxon>
    </lineage>
</organism>
<sequence length="148" mass="16787">MIEEGEKLLLGVSGGKDSQSLLHVLLSFQKRAPVHFELACATMDPQTPSFDPSSVKDYMHVFGVPCYYRSENIIERAMCEMNGDSLCRYCSRMNRGVLYTCCRKYGFNKLVLAQHWDDLAESFLMSAMHNGQLRTMKQICVRLASACD</sequence>